<dbReference type="PANTHER" id="PTHR23020:SF20">
    <property type="entry name" value="CHK KINASE-LIKE DOMAIN-CONTAINING PROTEIN"/>
    <property type="match status" value="1"/>
</dbReference>
<feature type="domain" description="CHK kinase-like" evidence="1">
    <location>
        <begin position="142"/>
        <end position="319"/>
    </location>
</feature>
<gene>
    <name evidence="2" type="ORF">MSPICULIGERA_LOCUS11578</name>
</gene>
<sequence length="395" mass="44778">MLPDTQALIDNLPVTVGWLRKLLEAKFGHEVQLLEVAPLSGVLGMMSALRRVRLHWNATNNTNNNELPETVIIKMPSSSQAIQNLSSATGSDDMAAYTEKIQRIMHNNEVGAYTWLSSVSPSPIPHPQIYAAHNLATPTPIIVMEELEGNLEVLQHGFDEAQLFEITETLARFHAHCLADGSWKEAEFEPMEFGKMSTFGDMIKQLADGLRKGKPGFWECLDPLFEHTDILENYQLGLMERDSPHQILAHGDLWCPQIIWADDGRTIRGILDWQIAHPGSMMEDISRVLATCTKTELRRRLQPKLFDRYYEVLKEECEKNNVTPGFGRDFLDSEFKRMLPYTLPQTLFACGIWANSNVLKRSDADDDARVSEIFARTRAFFEDANKVLGWGMNSN</sequence>
<evidence type="ECO:0000313" key="3">
    <source>
        <dbReference type="Proteomes" id="UP001177023"/>
    </source>
</evidence>
<reference evidence="2" key="1">
    <citation type="submission" date="2023-06" db="EMBL/GenBank/DDBJ databases">
        <authorList>
            <person name="Delattre M."/>
        </authorList>
    </citation>
    <scope>NUCLEOTIDE SEQUENCE</scope>
    <source>
        <strain evidence="2">AF72</strain>
    </source>
</reference>
<dbReference type="EMBL" id="CATQJA010002615">
    <property type="protein sequence ID" value="CAJ0573210.1"/>
    <property type="molecule type" value="Genomic_DNA"/>
</dbReference>
<dbReference type="InterPro" id="IPR011009">
    <property type="entry name" value="Kinase-like_dom_sf"/>
</dbReference>
<dbReference type="SUPFAM" id="SSF56112">
    <property type="entry name" value="Protein kinase-like (PK-like)"/>
    <property type="match status" value="1"/>
</dbReference>
<name>A0AA36CQN4_9BILA</name>
<dbReference type="InterPro" id="IPR052961">
    <property type="entry name" value="Oxido-Kinase-like_Enzymes"/>
</dbReference>
<dbReference type="Gene3D" id="3.90.1200.10">
    <property type="match status" value="1"/>
</dbReference>
<dbReference type="Pfam" id="PF07914">
    <property type="entry name" value="DUF1679"/>
    <property type="match status" value="1"/>
</dbReference>
<dbReference type="AlphaFoldDB" id="A0AA36CQN4"/>
<organism evidence="2 3">
    <name type="scientific">Mesorhabditis spiculigera</name>
    <dbReference type="NCBI Taxonomy" id="96644"/>
    <lineage>
        <taxon>Eukaryota</taxon>
        <taxon>Metazoa</taxon>
        <taxon>Ecdysozoa</taxon>
        <taxon>Nematoda</taxon>
        <taxon>Chromadorea</taxon>
        <taxon>Rhabditida</taxon>
        <taxon>Rhabditina</taxon>
        <taxon>Rhabditomorpha</taxon>
        <taxon>Rhabditoidea</taxon>
        <taxon>Rhabditidae</taxon>
        <taxon>Mesorhabditinae</taxon>
        <taxon>Mesorhabditis</taxon>
    </lineage>
</organism>
<dbReference type="SMART" id="SM00587">
    <property type="entry name" value="CHK"/>
    <property type="match status" value="1"/>
</dbReference>
<evidence type="ECO:0000259" key="1">
    <source>
        <dbReference type="SMART" id="SM00587"/>
    </source>
</evidence>
<feature type="non-terminal residue" evidence="2">
    <location>
        <position position="1"/>
    </location>
</feature>
<protein>
    <recommendedName>
        <fullName evidence="1">CHK kinase-like domain-containing protein</fullName>
    </recommendedName>
</protein>
<dbReference type="InterPro" id="IPR012877">
    <property type="entry name" value="Dhs-27"/>
</dbReference>
<accession>A0AA36CQN4</accession>
<dbReference type="Proteomes" id="UP001177023">
    <property type="component" value="Unassembled WGS sequence"/>
</dbReference>
<dbReference type="InterPro" id="IPR015897">
    <property type="entry name" value="CHK_kinase-like"/>
</dbReference>
<keyword evidence="3" id="KW-1185">Reference proteome</keyword>
<proteinExistence type="predicted"/>
<evidence type="ECO:0000313" key="2">
    <source>
        <dbReference type="EMBL" id="CAJ0573210.1"/>
    </source>
</evidence>
<dbReference type="PANTHER" id="PTHR23020">
    <property type="entry name" value="UNCHARACTERIZED NUCLEAR HORMONE RECEPTOR-RELATED"/>
    <property type="match status" value="1"/>
</dbReference>
<comment type="caution">
    <text evidence="2">The sequence shown here is derived from an EMBL/GenBank/DDBJ whole genome shotgun (WGS) entry which is preliminary data.</text>
</comment>